<dbReference type="Proteomes" id="UP001501510">
    <property type="component" value="Unassembled WGS sequence"/>
</dbReference>
<dbReference type="EMBL" id="BAAACG010000010">
    <property type="protein sequence ID" value="GAA0741545.1"/>
    <property type="molecule type" value="Genomic_DNA"/>
</dbReference>
<name>A0ABP3US98_9CLOT</name>
<keyword evidence="1" id="KW-1133">Transmembrane helix</keyword>
<proteinExistence type="predicted"/>
<accession>A0ABP3US98</accession>
<evidence type="ECO:0000256" key="1">
    <source>
        <dbReference type="SAM" id="Phobius"/>
    </source>
</evidence>
<reference evidence="3" key="1">
    <citation type="journal article" date="2019" name="Int. J. Syst. Evol. Microbiol.">
        <title>The Global Catalogue of Microorganisms (GCM) 10K type strain sequencing project: providing services to taxonomists for standard genome sequencing and annotation.</title>
        <authorList>
            <consortium name="The Broad Institute Genomics Platform"/>
            <consortium name="The Broad Institute Genome Sequencing Center for Infectious Disease"/>
            <person name="Wu L."/>
            <person name="Ma J."/>
        </authorList>
    </citation>
    <scope>NUCLEOTIDE SEQUENCE [LARGE SCALE GENOMIC DNA]</scope>
    <source>
        <strain evidence="3">JCM 1407</strain>
    </source>
</reference>
<gene>
    <name evidence="2" type="ORF">GCM10008906_22790</name>
</gene>
<keyword evidence="1" id="KW-0472">Membrane</keyword>
<protein>
    <submittedName>
        <fullName evidence="2">Uncharacterized protein</fullName>
    </submittedName>
</protein>
<feature type="transmembrane region" description="Helical" evidence="1">
    <location>
        <begin position="93"/>
        <end position="113"/>
    </location>
</feature>
<evidence type="ECO:0000313" key="3">
    <source>
        <dbReference type="Proteomes" id="UP001501510"/>
    </source>
</evidence>
<organism evidence="2 3">
    <name type="scientific">Clostridium oceanicum</name>
    <dbReference type="NCBI Taxonomy" id="1543"/>
    <lineage>
        <taxon>Bacteria</taxon>
        <taxon>Bacillati</taxon>
        <taxon>Bacillota</taxon>
        <taxon>Clostridia</taxon>
        <taxon>Eubacteriales</taxon>
        <taxon>Clostridiaceae</taxon>
        <taxon>Clostridium</taxon>
    </lineage>
</organism>
<keyword evidence="1" id="KW-0812">Transmembrane</keyword>
<comment type="caution">
    <text evidence="2">The sequence shown here is derived from an EMBL/GenBank/DDBJ whole genome shotgun (WGS) entry which is preliminary data.</text>
</comment>
<sequence>MMVLIVQSIILCGLFTLMVLPKLYKNPLNCIMSYPTAIRQRVESLPQYQSTIKAHETKHITFKLLFVLLTIILMAVIAWVSGSRTFIKAFTHIFILFFVINLYDLFVLDLWLFCHNKKVIIPGTEDMIGEYKDPVHHIKGAFIGTLIGLAIALASSGLITLFSFLAYK</sequence>
<feature type="transmembrane region" description="Helical" evidence="1">
    <location>
        <begin position="141"/>
        <end position="167"/>
    </location>
</feature>
<dbReference type="RefSeq" id="WP_343761714.1">
    <property type="nucleotide sequence ID" value="NZ_BAAACG010000010.1"/>
</dbReference>
<keyword evidence="3" id="KW-1185">Reference proteome</keyword>
<feature type="transmembrane region" description="Helical" evidence="1">
    <location>
        <begin position="60"/>
        <end position="81"/>
    </location>
</feature>
<evidence type="ECO:0000313" key="2">
    <source>
        <dbReference type="EMBL" id="GAA0741545.1"/>
    </source>
</evidence>